<feature type="region of interest" description="Disordered" evidence="1">
    <location>
        <begin position="145"/>
        <end position="193"/>
    </location>
</feature>
<keyword evidence="3" id="KW-1185">Reference proteome</keyword>
<dbReference type="Proteomes" id="UP001500443">
    <property type="component" value="Unassembled WGS sequence"/>
</dbReference>
<dbReference type="RefSeq" id="WP_425582357.1">
    <property type="nucleotide sequence ID" value="NZ_BAAAPF010000067.1"/>
</dbReference>
<dbReference type="EMBL" id="BAAAPF010000067">
    <property type="protein sequence ID" value="GAA2122588.1"/>
    <property type="molecule type" value="Genomic_DNA"/>
</dbReference>
<feature type="compositionally biased region" description="Polar residues" evidence="1">
    <location>
        <begin position="1"/>
        <end position="10"/>
    </location>
</feature>
<dbReference type="Pfam" id="PF19457">
    <property type="entry name" value="DUF5994"/>
    <property type="match status" value="1"/>
</dbReference>
<evidence type="ECO:0000313" key="3">
    <source>
        <dbReference type="Proteomes" id="UP001500443"/>
    </source>
</evidence>
<gene>
    <name evidence="2" type="ORF">GCM10009802_26570</name>
</gene>
<evidence type="ECO:0000256" key="1">
    <source>
        <dbReference type="SAM" id="MobiDB-lite"/>
    </source>
</evidence>
<feature type="compositionally biased region" description="Polar residues" evidence="1">
    <location>
        <begin position="17"/>
        <end position="29"/>
    </location>
</feature>
<comment type="caution">
    <text evidence="2">The sequence shown here is derived from an EMBL/GenBank/DDBJ whole genome shotgun (WGS) entry which is preliminary data.</text>
</comment>
<reference evidence="3" key="1">
    <citation type="journal article" date="2019" name="Int. J. Syst. Evol. Microbiol.">
        <title>The Global Catalogue of Microorganisms (GCM) 10K type strain sequencing project: providing services to taxonomists for standard genome sequencing and annotation.</title>
        <authorList>
            <consortium name="The Broad Institute Genomics Platform"/>
            <consortium name="The Broad Institute Genome Sequencing Center for Infectious Disease"/>
            <person name="Wu L."/>
            <person name="Ma J."/>
        </authorList>
    </citation>
    <scope>NUCLEOTIDE SEQUENCE [LARGE SCALE GENOMIC DNA]</scope>
    <source>
        <strain evidence="3">JCM 15481</strain>
    </source>
</reference>
<sequence length="193" mass="20977">MITTTLSPSATEDRRTPSPTRLSLTPAGTTPTALDGAWWPRSRDLAAELPALVALLDPLWGRIVRLAVNSTYWPVMPRRLPVSGHVVKVGWFTAELDPHSMLLRSYGAGRWDLLVIPPETAPETAAWLMAAAVHPARVQTASRLMQAAADHPRSTEADTAQQAVWDSEGGRTASPRTAHPPGPTARRARTEKE</sequence>
<protein>
    <submittedName>
        <fullName evidence="2">DUF5994 family protein</fullName>
    </submittedName>
</protein>
<name>A0ABP5JTQ6_9ACTN</name>
<dbReference type="InterPro" id="IPR046036">
    <property type="entry name" value="DUF5994"/>
</dbReference>
<proteinExistence type="predicted"/>
<evidence type="ECO:0000313" key="2">
    <source>
        <dbReference type="EMBL" id="GAA2122588.1"/>
    </source>
</evidence>
<feature type="region of interest" description="Disordered" evidence="1">
    <location>
        <begin position="1"/>
        <end position="29"/>
    </location>
</feature>
<organism evidence="2 3">
    <name type="scientific">Streptomyces synnematoformans</name>
    <dbReference type="NCBI Taxonomy" id="415721"/>
    <lineage>
        <taxon>Bacteria</taxon>
        <taxon>Bacillati</taxon>
        <taxon>Actinomycetota</taxon>
        <taxon>Actinomycetes</taxon>
        <taxon>Kitasatosporales</taxon>
        <taxon>Streptomycetaceae</taxon>
        <taxon>Streptomyces</taxon>
    </lineage>
</organism>
<accession>A0ABP5JTQ6</accession>